<sequence length="206" mass="22697">MKIIKLILLFLITTNTLSAQIKVSCVGNSITEGWNGNPSYVPILQKLLGANYIVKNNGKSGATILNKGNKPYCKQEAFLRALNDNADIITILLGTNDTKSQNWDKYSSDFKSDYVALIDTLQSTNRNAKIFLVIPVPACRGNFGIRNDILNLEIPIIKQIAKEKELPIIDANTPLLESCNYFNDGVHPNAEGANAIALLLYQSITK</sequence>
<accession>A0ABY9XWN2</accession>
<dbReference type="SUPFAM" id="SSF52266">
    <property type="entry name" value="SGNH hydrolase"/>
    <property type="match status" value="1"/>
</dbReference>
<dbReference type="InterPro" id="IPR051532">
    <property type="entry name" value="Ester_Hydrolysis_Enzymes"/>
</dbReference>
<feature type="domain" description="SGNH hydrolase-type esterase" evidence="2">
    <location>
        <begin position="25"/>
        <end position="193"/>
    </location>
</feature>
<keyword evidence="1" id="KW-0732">Signal</keyword>
<protein>
    <submittedName>
        <fullName evidence="3">GDSL-type esterase/lipase family protein</fullName>
    </submittedName>
</protein>
<dbReference type="PANTHER" id="PTHR30383:SF5">
    <property type="entry name" value="SGNH HYDROLASE-TYPE ESTERASE DOMAIN-CONTAINING PROTEIN"/>
    <property type="match status" value="1"/>
</dbReference>
<name>A0ABY9XWN2_9FLAO</name>
<dbReference type="EMBL" id="CP134537">
    <property type="protein sequence ID" value="WNH10374.1"/>
    <property type="molecule type" value="Genomic_DNA"/>
</dbReference>
<dbReference type="Proteomes" id="UP001302806">
    <property type="component" value="Chromosome"/>
</dbReference>
<proteinExistence type="predicted"/>
<feature type="signal peptide" evidence="1">
    <location>
        <begin position="1"/>
        <end position="19"/>
    </location>
</feature>
<dbReference type="InterPro" id="IPR036514">
    <property type="entry name" value="SGNH_hydro_sf"/>
</dbReference>
<dbReference type="Pfam" id="PF13472">
    <property type="entry name" value="Lipase_GDSL_2"/>
    <property type="match status" value="1"/>
</dbReference>
<evidence type="ECO:0000256" key="1">
    <source>
        <dbReference type="SAM" id="SignalP"/>
    </source>
</evidence>
<dbReference type="InterPro" id="IPR013830">
    <property type="entry name" value="SGNH_hydro"/>
</dbReference>
<dbReference type="Gene3D" id="3.40.50.1110">
    <property type="entry name" value="SGNH hydrolase"/>
    <property type="match status" value="1"/>
</dbReference>
<evidence type="ECO:0000259" key="2">
    <source>
        <dbReference type="Pfam" id="PF13472"/>
    </source>
</evidence>
<evidence type="ECO:0000313" key="3">
    <source>
        <dbReference type="EMBL" id="WNH10374.1"/>
    </source>
</evidence>
<dbReference type="PANTHER" id="PTHR30383">
    <property type="entry name" value="THIOESTERASE 1/PROTEASE 1/LYSOPHOSPHOLIPASE L1"/>
    <property type="match status" value="1"/>
</dbReference>
<feature type="chain" id="PRO_5045505820" evidence="1">
    <location>
        <begin position="20"/>
        <end position="206"/>
    </location>
</feature>
<evidence type="ECO:0000313" key="4">
    <source>
        <dbReference type="Proteomes" id="UP001302806"/>
    </source>
</evidence>
<dbReference type="RefSeq" id="WP_415866656.1">
    <property type="nucleotide sequence ID" value="NZ_CP134537.1"/>
</dbReference>
<reference evidence="3 4" key="1">
    <citation type="submission" date="2023-09" db="EMBL/GenBank/DDBJ databases">
        <title>Thalassobella suaedae gen. nov., sp. nov., a marine bacterium of the family Flavobacteriaceae isolated from a halophyte Suaeda japonica.</title>
        <authorList>
            <person name="Lee S.Y."/>
            <person name="Hwang C.Y."/>
        </authorList>
    </citation>
    <scope>NUCLEOTIDE SEQUENCE [LARGE SCALE GENOMIC DNA]</scope>
    <source>
        <strain evidence="3 4">HL-DH14</strain>
    </source>
</reference>
<organism evidence="3 4">
    <name type="scientific">Thalassobellus suaedae</name>
    <dbReference type="NCBI Taxonomy" id="3074124"/>
    <lineage>
        <taxon>Bacteria</taxon>
        <taxon>Pseudomonadati</taxon>
        <taxon>Bacteroidota</taxon>
        <taxon>Flavobacteriia</taxon>
        <taxon>Flavobacteriales</taxon>
        <taxon>Flavobacteriaceae</taxon>
        <taxon>Thalassobellus</taxon>
    </lineage>
</organism>
<gene>
    <name evidence="3" type="ORF">RHP51_06830</name>
</gene>